<name>A0ABM8GDH6_9MICO</name>
<proteinExistence type="predicted"/>
<evidence type="ECO:0000256" key="1">
    <source>
        <dbReference type="SAM" id="MobiDB-lite"/>
    </source>
</evidence>
<evidence type="ECO:0000313" key="4">
    <source>
        <dbReference type="Proteomes" id="UP001321498"/>
    </source>
</evidence>
<dbReference type="Gene3D" id="3.90.400.10">
    <property type="entry name" value="Oligo-1,6-glucosidase, Domain 2"/>
    <property type="match status" value="1"/>
</dbReference>
<dbReference type="PANTHER" id="PTHR10357:SF219">
    <property type="entry name" value="MALTOSE ALPHA-D-GLUCOSYLTRANSFERASE"/>
    <property type="match status" value="1"/>
</dbReference>
<dbReference type="PANTHER" id="PTHR10357">
    <property type="entry name" value="ALPHA-AMYLASE FAMILY MEMBER"/>
    <property type="match status" value="1"/>
</dbReference>
<dbReference type="Gene3D" id="3.20.20.80">
    <property type="entry name" value="Glycosidases"/>
    <property type="match status" value="1"/>
</dbReference>
<dbReference type="SMART" id="SM00642">
    <property type="entry name" value="Aamy"/>
    <property type="match status" value="1"/>
</dbReference>
<dbReference type="InterPro" id="IPR045857">
    <property type="entry name" value="O16G_dom_2"/>
</dbReference>
<evidence type="ECO:0000259" key="2">
    <source>
        <dbReference type="SMART" id="SM00642"/>
    </source>
</evidence>
<protein>
    <recommendedName>
        <fullName evidence="2">Glycosyl hydrolase family 13 catalytic domain-containing protein</fullName>
    </recommendedName>
</protein>
<dbReference type="Proteomes" id="UP001321498">
    <property type="component" value="Chromosome"/>
</dbReference>
<dbReference type="EMBL" id="AP027731">
    <property type="protein sequence ID" value="BDZ46338.1"/>
    <property type="molecule type" value="Genomic_DNA"/>
</dbReference>
<reference evidence="4" key="1">
    <citation type="journal article" date="2019" name="Int. J. Syst. Evol. Microbiol.">
        <title>The Global Catalogue of Microorganisms (GCM) 10K type strain sequencing project: providing services to taxonomists for standard genome sequencing and annotation.</title>
        <authorList>
            <consortium name="The Broad Institute Genomics Platform"/>
            <consortium name="The Broad Institute Genome Sequencing Center for Infectious Disease"/>
            <person name="Wu L."/>
            <person name="Ma J."/>
        </authorList>
    </citation>
    <scope>NUCLEOTIDE SEQUENCE [LARGE SCALE GENOMIC DNA]</scope>
    <source>
        <strain evidence="4">NBRC 108725</strain>
    </source>
</reference>
<feature type="domain" description="Glycosyl hydrolase family 13 catalytic" evidence="2">
    <location>
        <begin position="18"/>
        <end position="176"/>
    </location>
</feature>
<feature type="region of interest" description="Disordered" evidence="1">
    <location>
        <begin position="139"/>
        <end position="176"/>
    </location>
</feature>
<accession>A0ABM8GDH6</accession>
<keyword evidence="4" id="KW-1185">Reference proteome</keyword>
<sequence length="176" mass="19794">MRITDTSDLWWRSAVVYCLDVETYQDGNGDGRGDFVGLAHRIDHLASLGITCLWLMPFYPTPGRDDGYDITDFYGVDPRLGTHGELVEVLRLAADRGIRVIIDLVVNHTSDQHPWFKASRSSRESPYRDWYVWRDAPRPATRRTSSPTRRTASGSTTRRRASTTSTASIASSPTST</sequence>
<dbReference type="SUPFAM" id="SSF51445">
    <property type="entry name" value="(Trans)glycosidases"/>
    <property type="match status" value="1"/>
</dbReference>
<organism evidence="3 4">
    <name type="scientific">Naasia aerilata</name>
    <dbReference type="NCBI Taxonomy" id="1162966"/>
    <lineage>
        <taxon>Bacteria</taxon>
        <taxon>Bacillati</taxon>
        <taxon>Actinomycetota</taxon>
        <taxon>Actinomycetes</taxon>
        <taxon>Micrococcales</taxon>
        <taxon>Microbacteriaceae</taxon>
        <taxon>Naasia</taxon>
    </lineage>
</organism>
<gene>
    <name evidence="3" type="ORF">GCM10025866_22470</name>
</gene>
<dbReference type="Pfam" id="PF00128">
    <property type="entry name" value="Alpha-amylase"/>
    <property type="match status" value="1"/>
</dbReference>
<dbReference type="InterPro" id="IPR006047">
    <property type="entry name" value="GH13_cat_dom"/>
</dbReference>
<dbReference type="InterPro" id="IPR017853">
    <property type="entry name" value="GH"/>
</dbReference>
<evidence type="ECO:0000313" key="3">
    <source>
        <dbReference type="EMBL" id="BDZ46338.1"/>
    </source>
</evidence>